<protein>
    <recommendedName>
        <fullName evidence="1">IstB-like ATP-binding domain-containing protein</fullName>
    </recommendedName>
</protein>
<feature type="domain" description="IstB-like ATP-binding" evidence="1">
    <location>
        <begin position="100"/>
        <end position="205"/>
    </location>
</feature>
<evidence type="ECO:0000259" key="1">
    <source>
        <dbReference type="Pfam" id="PF01695"/>
    </source>
</evidence>
<dbReference type="AlphaFoldDB" id="X1UAF7"/>
<dbReference type="PANTHER" id="PTHR30050:SF4">
    <property type="entry name" value="ATP-BINDING PROTEIN RV3427C IN INSERTION SEQUENCE-RELATED"/>
    <property type="match status" value="1"/>
</dbReference>
<comment type="caution">
    <text evidence="2">The sequence shown here is derived from an EMBL/GenBank/DDBJ whole genome shotgun (WGS) entry which is preliminary data.</text>
</comment>
<dbReference type="Gene3D" id="3.40.50.300">
    <property type="entry name" value="P-loop containing nucleotide triphosphate hydrolases"/>
    <property type="match status" value="1"/>
</dbReference>
<feature type="non-terminal residue" evidence="2">
    <location>
        <position position="224"/>
    </location>
</feature>
<accession>X1UAF7</accession>
<sequence>MNNNYEKELDQNRSNRGGGLLPAFLGMKIQKVKKICQECGEEFESYEMGQLSRRFCDRCAKVKAAEEEEDRRAREAAQIEIRYQQLVARARIPTMWRDVTFENSDAKLTKAAFKVAKTYAEHFKADSGALVFYSKGYGCGKTHLAICIANHVLHQLRRPVLFKKARDLLLEIRHTFSEGGTGTEADILDQVLSVELLILDDVGVDNPSPWIESTYWTIFDRRLE</sequence>
<dbReference type="EMBL" id="BARW01031251">
    <property type="protein sequence ID" value="GAJ14503.1"/>
    <property type="molecule type" value="Genomic_DNA"/>
</dbReference>
<dbReference type="InterPro" id="IPR027417">
    <property type="entry name" value="P-loop_NTPase"/>
</dbReference>
<gene>
    <name evidence="2" type="ORF">S12H4_49757</name>
</gene>
<dbReference type="InterPro" id="IPR002611">
    <property type="entry name" value="IstB_ATP-bd"/>
</dbReference>
<proteinExistence type="predicted"/>
<reference evidence="2" key="1">
    <citation type="journal article" date="2014" name="Front. Microbiol.">
        <title>High frequency of phylogenetically diverse reductive dehalogenase-homologous genes in deep subseafloor sedimentary metagenomes.</title>
        <authorList>
            <person name="Kawai M."/>
            <person name="Futagami T."/>
            <person name="Toyoda A."/>
            <person name="Takaki Y."/>
            <person name="Nishi S."/>
            <person name="Hori S."/>
            <person name="Arai W."/>
            <person name="Tsubouchi T."/>
            <person name="Morono Y."/>
            <person name="Uchiyama I."/>
            <person name="Ito T."/>
            <person name="Fujiyama A."/>
            <person name="Inagaki F."/>
            <person name="Takami H."/>
        </authorList>
    </citation>
    <scope>NUCLEOTIDE SEQUENCE</scope>
    <source>
        <strain evidence="2">Expedition CK06-06</strain>
    </source>
</reference>
<dbReference type="GO" id="GO:0005524">
    <property type="term" value="F:ATP binding"/>
    <property type="evidence" value="ECO:0007669"/>
    <property type="project" value="InterPro"/>
</dbReference>
<dbReference type="Pfam" id="PF01695">
    <property type="entry name" value="IstB_IS21"/>
    <property type="match status" value="1"/>
</dbReference>
<evidence type="ECO:0000313" key="2">
    <source>
        <dbReference type="EMBL" id="GAJ14503.1"/>
    </source>
</evidence>
<name>X1UAF7_9ZZZZ</name>
<dbReference type="GO" id="GO:0006260">
    <property type="term" value="P:DNA replication"/>
    <property type="evidence" value="ECO:0007669"/>
    <property type="project" value="TreeGrafter"/>
</dbReference>
<dbReference type="PANTHER" id="PTHR30050">
    <property type="entry name" value="CHROMOSOMAL REPLICATION INITIATOR PROTEIN DNAA"/>
    <property type="match status" value="1"/>
</dbReference>
<organism evidence="2">
    <name type="scientific">marine sediment metagenome</name>
    <dbReference type="NCBI Taxonomy" id="412755"/>
    <lineage>
        <taxon>unclassified sequences</taxon>
        <taxon>metagenomes</taxon>
        <taxon>ecological metagenomes</taxon>
    </lineage>
</organism>
<dbReference type="SUPFAM" id="SSF52540">
    <property type="entry name" value="P-loop containing nucleoside triphosphate hydrolases"/>
    <property type="match status" value="1"/>
</dbReference>